<protein>
    <submittedName>
        <fullName evidence="2">Uncharacterized protein</fullName>
    </submittedName>
</protein>
<dbReference type="EMBL" id="PGCI01000001">
    <property type="protein sequence ID" value="PLW52359.1"/>
    <property type="molecule type" value="Genomic_DNA"/>
</dbReference>
<dbReference type="AlphaFoldDB" id="A0A2N5VQU2"/>
<proteinExistence type="predicted"/>
<dbReference type="Proteomes" id="UP000235392">
    <property type="component" value="Unassembled WGS sequence"/>
</dbReference>
<reference evidence="2 3" key="1">
    <citation type="submission" date="2017-11" db="EMBL/GenBank/DDBJ databases">
        <title>De novo assembly and phasing of dikaryotic genomes from two isolates of Puccinia coronata f. sp. avenae, the causal agent of oat crown rust.</title>
        <authorList>
            <person name="Miller M.E."/>
            <person name="Zhang Y."/>
            <person name="Omidvar V."/>
            <person name="Sperschneider J."/>
            <person name="Schwessinger B."/>
            <person name="Raley C."/>
            <person name="Palmer J.M."/>
            <person name="Garnica D."/>
            <person name="Upadhyaya N."/>
            <person name="Rathjen J."/>
            <person name="Taylor J.M."/>
            <person name="Park R.F."/>
            <person name="Dodds P.N."/>
            <person name="Hirsch C.D."/>
            <person name="Kianian S.F."/>
            <person name="Figueroa M."/>
        </authorList>
    </citation>
    <scope>NUCLEOTIDE SEQUENCE [LARGE SCALE GENOMIC DNA]</scope>
    <source>
        <strain evidence="2">12SD80</strain>
    </source>
</reference>
<evidence type="ECO:0000256" key="1">
    <source>
        <dbReference type="SAM" id="MobiDB-lite"/>
    </source>
</evidence>
<evidence type="ECO:0000313" key="3">
    <source>
        <dbReference type="Proteomes" id="UP000235392"/>
    </source>
</evidence>
<evidence type="ECO:0000313" key="2">
    <source>
        <dbReference type="EMBL" id="PLW52359.1"/>
    </source>
</evidence>
<name>A0A2N5VQU2_9BASI</name>
<accession>A0A2N5VQU2</accession>
<sequence length="96" mass="10595">MFNPTEGGLQLHGATLDVKDPRIDIREVSSAPPPPPPLPSLPLLCHPGLRILSFMPSKREALRFWQPLRCAKSSGPARCATAFSAEEKAGNRYFQR</sequence>
<comment type="caution">
    <text evidence="2">The sequence shown here is derived from an EMBL/GenBank/DDBJ whole genome shotgun (WGS) entry which is preliminary data.</text>
</comment>
<organism evidence="2 3">
    <name type="scientific">Puccinia coronata f. sp. avenae</name>
    <dbReference type="NCBI Taxonomy" id="200324"/>
    <lineage>
        <taxon>Eukaryota</taxon>
        <taxon>Fungi</taxon>
        <taxon>Dikarya</taxon>
        <taxon>Basidiomycota</taxon>
        <taxon>Pucciniomycotina</taxon>
        <taxon>Pucciniomycetes</taxon>
        <taxon>Pucciniales</taxon>
        <taxon>Pucciniaceae</taxon>
        <taxon>Puccinia</taxon>
    </lineage>
</organism>
<gene>
    <name evidence="2" type="ORF">PCASD_00193</name>
</gene>
<feature type="region of interest" description="Disordered" evidence="1">
    <location>
        <begin position="1"/>
        <end position="21"/>
    </location>
</feature>